<dbReference type="PANTHER" id="PTHR37422:SF13">
    <property type="entry name" value="LIPOPOLYSACCHARIDE BIOSYNTHESIS PROTEIN PA4999-RELATED"/>
    <property type="match status" value="1"/>
</dbReference>
<evidence type="ECO:0000256" key="1">
    <source>
        <dbReference type="ARBA" id="ARBA00004141"/>
    </source>
</evidence>
<keyword evidence="3 5" id="KW-1133">Transmembrane helix</keyword>
<evidence type="ECO:0000313" key="8">
    <source>
        <dbReference type="Proteomes" id="UP000192276"/>
    </source>
</evidence>
<evidence type="ECO:0000313" key="7">
    <source>
        <dbReference type="EMBL" id="OQP59835.1"/>
    </source>
</evidence>
<dbReference type="STRING" id="550983.A4R26_20840"/>
<protein>
    <recommendedName>
        <fullName evidence="6">O-antigen ligase-related domain-containing protein</fullName>
    </recommendedName>
</protein>
<gene>
    <name evidence="7" type="ORF">A4R26_20840</name>
</gene>
<comment type="subcellular location">
    <subcellularLocation>
        <location evidence="1">Membrane</location>
        <topology evidence="1">Multi-pass membrane protein</topology>
    </subcellularLocation>
</comment>
<feature type="transmembrane region" description="Helical" evidence="5">
    <location>
        <begin position="95"/>
        <end position="112"/>
    </location>
</feature>
<dbReference type="SUPFAM" id="SSF48452">
    <property type="entry name" value="TPR-like"/>
    <property type="match status" value="1"/>
</dbReference>
<keyword evidence="8" id="KW-1185">Reference proteome</keyword>
<reference evidence="8" key="1">
    <citation type="submission" date="2016-04" db="EMBL/GenBank/DDBJ databases">
        <authorList>
            <person name="Chen L."/>
            <person name="Zhuang W."/>
            <person name="Wang G."/>
        </authorList>
    </citation>
    <scope>NUCLEOTIDE SEQUENCE [LARGE SCALE GENOMIC DNA]</scope>
    <source>
        <strain evidence="8">208</strain>
    </source>
</reference>
<dbReference type="InterPro" id="IPR011990">
    <property type="entry name" value="TPR-like_helical_dom_sf"/>
</dbReference>
<evidence type="ECO:0000256" key="2">
    <source>
        <dbReference type="ARBA" id="ARBA00022692"/>
    </source>
</evidence>
<evidence type="ECO:0000259" key="6">
    <source>
        <dbReference type="Pfam" id="PF04932"/>
    </source>
</evidence>
<evidence type="ECO:0000256" key="4">
    <source>
        <dbReference type="ARBA" id="ARBA00023136"/>
    </source>
</evidence>
<dbReference type="InterPro" id="IPR051533">
    <property type="entry name" value="WaaL-like"/>
</dbReference>
<keyword evidence="2 5" id="KW-0812">Transmembrane</keyword>
<accession>A0A1V9FNA6</accession>
<dbReference type="GO" id="GO:0016020">
    <property type="term" value="C:membrane"/>
    <property type="evidence" value="ECO:0007669"/>
    <property type="project" value="UniProtKB-SubCell"/>
</dbReference>
<feature type="transmembrane region" description="Helical" evidence="5">
    <location>
        <begin position="71"/>
        <end position="89"/>
    </location>
</feature>
<feature type="transmembrane region" description="Helical" evidence="5">
    <location>
        <begin position="200"/>
        <end position="222"/>
    </location>
</feature>
<name>A0A1V9FNA6_9BACT</name>
<feature type="transmembrane region" description="Helical" evidence="5">
    <location>
        <begin position="163"/>
        <end position="180"/>
    </location>
</feature>
<evidence type="ECO:0000256" key="5">
    <source>
        <dbReference type="SAM" id="Phobius"/>
    </source>
</evidence>
<dbReference type="OrthoDB" id="634905at2"/>
<feature type="transmembrane region" description="Helical" evidence="5">
    <location>
        <begin position="7"/>
        <end position="26"/>
    </location>
</feature>
<feature type="transmembrane region" description="Helical" evidence="5">
    <location>
        <begin position="228"/>
        <end position="247"/>
    </location>
</feature>
<comment type="caution">
    <text evidence="7">The sequence shown here is derived from an EMBL/GenBank/DDBJ whole genome shotgun (WGS) entry which is preliminary data.</text>
</comment>
<sequence>MKIIYATLNLLVFLSCFICSYYFLFHNPFGFTFEFNDYGQYFPAFVALSAWSLFLILRIPVNKKTTFGERSVTFVLNIFILCLLLSRYYSFANEYFTIITVVILLFIMLLTAGIGLLHALLIFFAVMFFEELYLAYKQIGQINHFSFKVSGLDIRGTLQNSGIFSWYIVSQLPFLYYLLFYMPAVRIRGKQPTLPKQIVLFLKIIKVIVFAMVFALVAVIIWKSQSRIGMIALGILLLSFFILRYGTVAKKFMYRLPKAVVLLVAGVLVAGMCYAGWYLFNLKKLSAITRLMTLDIAKEHIADHVWLGTGPGRVSWHYPQWQAQYFATHPHPPNYYFLSAGESYYLFNEYVELFFMIGLPGFIVFVFILIWFFTTRSIKYKALLQAAKLTVIAILVCGISSYSFHVTFLLLLFAFCFAIAAIVNENKWKIFRKLNLPDQLYNAVSRAIPVILIVIAGFAVYSAFGQWQAKRDWDKLRNRLDGDRAGIIAEYGRLYEVLSYDGKFLTDYGMTLLEDSADCRKASFILEEAKKYFISRITIETLAKAYKKEGDFRKAIQNYEWLCHYLPNRFGTKLELLKLYELVGDTTKARLTAHMILSMPVKIESHEVERIKGETRSILNRLIDQ</sequence>
<dbReference type="AlphaFoldDB" id="A0A1V9FNA6"/>
<dbReference type="PROSITE" id="PS51257">
    <property type="entry name" value="PROKAR_LIPOPROTEIN"/>
    <property type="match status" value="1"/>
</dbReference>
<keyword evidence="4 5" id="KW-0472">Membrane</keyword>
<feature type="transmembrane region" description="Helical" evidence="5">
    <location>
        <begin position="38"/>
        <end position="59"/>
    </location>
</feature>
<feature type="transmembrane region" description="Helical" evidence="5">
    <location>
        <begin position="443"/>
        <end position="464"/>
    </location>
</feature>
<feature type="transmembrane region" description="Helical" evidence="5">
    <location>
        <begin position="353"/>
        <end position="373"/>
    </location>
</feature>
<evidence type="ECO:0000256" key="3">
    <source>
        <dbReference type="ARBA" id="ARBA00022989"/>
    </source>
</evidence>
<feature type="transmembrane region" description="Helical" evidence="5">
    <location>
        <begin position="259"/>
        <end position="280"/>
    </location>
</feature>
<dbReference type="Pfam" id="PF04932">
    <property type="entry name" value="Wzy_C"/>
    <property type="match status" value="1"/>
</dbReference>
<dbReference type="InterPro" id="IPR007016">
    <property type="entry name" value="O-antigen_ligase-rel_domated"/>
</dbReference>
<proteinExistence type="predicted"/>
<dbReference type="PANTHER" id="PTHR37422">
    <property type="entry name" value="TEICHURONIC ACID BIOSYNTHESIS PROTEIN TUAE"/>
    <property type="match status" value="1"/>
</dbReference>
<organism evidence="7 8">
    <name type="scientific">Niastella populi</name>
    <dbReference type="NCBI Taxonomy" id="550983"/>
    <lineage>
        <taxon>Bacteria</taxon>
        <taxon>Pseudomonadati</taxon>
        <taxon>Bacteroidota</taxon>
        <taxon>Chitinophagia</taxon>
        <taxon>Chitinophagales</taxon>
        <taxon>Chitinophagaceae</taxon>
        <taxon>Niastella</taxon>
    </lineage>
</organism>
<feature type="transmembrane region" description="Helical" evidence="5">
    <location>
        <begin position="394"/>
        <end position="423"/>
    </location>
</feature>
<dbReference type="EMBL" id="LWBP01000167">
    <property type="protein sequence ID" value="OQP59835.1"/>
    <property type="molecule type" value="Genomic_DNA"/>
</dbReference>
<dbReference type="Proteomes" id="UP000192276">
    <property type="component" value="Unassembled WGS sequence"/>
</dbReference>
<feature type="domain" description="O-antigen ligase-related" evidence="6">
    <location>
        <begin position="213"/>
        <end position="366"/>
    </location>
</feature>